<keyword evidence="2" id="KW-1185">Reference proteome</keyword>
<organism evidence="1 2">
    <name type="scientific">Escallonia rubra</name>
    <dbReference type="NCBI Taxonomy" id="112253"/>
    <lineage>
        <taxon>Eukaryota</taxon>
        <taxon>Viridiplantae</taxon>
        <taxon>Streptophyta</taxon>
        <taxon>Embryophyta</taxon>
        <taxon>Tracheophyta</taxon>
        <taxon>Spermatophyta</taxon>
        <taxon>Magnoliopsida</taxon>
        <taxon>eudicotyledons</taxon>
        <taxon>Gunneridae</taxon>
        <taxon>Pentapetalae</taxon>
        <taxon>asterids</taxon>
        <taxon>campanulids</taxon>
        <taxon>Escalloniales</taxon>
        <taxon>Escalloniaceae</taxon>
        <taxon>Escallonia</taxon>
    </lineage>
</organism>
<evidence type="ECO:0000313" key="1">
    <source>
        <dbReference type="EMBL" id="KAK2974299.1"/>
    </source>
</evidence>
<evidence type="ECO:0000313" key="2">
    <source>
        <dbReference type="Proteomes" id="UP001187471"/>
    </source>
</evidence>
<reference evidence="1" key="1">
    <citation type="submission" date="2022-12" db="EMBL/GenBank/DDBJ databases">
        <title>Draft genome assemblies for two species of Escallonia (Escalloniales).</title>
        <authorList>
            <person name="Chanderbali A."/>
            <person name="Dervinis C."/>
            <person name="Anghel I."/>
            <person name="Soltis D."/>
            <person name="Soltis P."/>
            <person name="Zapata F."/>
        </authorList>
    </citation>
    <scope>NUCLEOTIDE SEQUENCE</scope>
    <source>
        <strain evidence="1">UCBG92.1500</strain>
        <tissue evidence="1">Leaf</tissue>
    </source>
</reference>
<accession>A0AA88QNY8</accession>
<comment type="caution">
    <text evidence="1">The sequence shown here is derived from an EMBL/GenBank/DDBJ whole genome shotgun (WGS) entry which is preliminary data.</text>
</comment>
<gene>
    <name evidence="1" type="ORF">RJ640_026860</name>
</gene>
<dbReference type="AlphaFoldDB" id="A0AA88QNY8"/>
<name>A0AA88QNY8_9ASTE</name>
<protein>
    <submittedName>
        <fullName evidence="1">Uncharacterized protein</fullName>
    </submittedName>
</protein>
<sequence>MAIISGLMPHCSAAILPRLLSRIEGHPGSRFGNSYCIRQGIKISTCIFG</sequence>
<dbReference type="EMBL" id="JAVXUO010002325">
    <property type="protein sequence ID" value="KAK2974299.1"/>
    <property type="molecule type" value="Genomic_DNA"/>
</dbReference>
<proteinExistence type="predicted"/>
<dbReference type="Proteomes" id="UP001187471">
    <property type="component" value="Unassembled WGS sequence"/>
</dbReference>